<evidence type="ECO:0000256" key="3">
    <source>
        <dbReference type="PROSITE-ProRule" id="PRU00023"/>
    </source>
</evidence>
<feature type="repeat" description="ANK" evidence="3">
    <location>
        <begin position="2511"/>
        <end position="2543"/>
    </location>
</feature>
<feature type="repeat" description="ANK" evidence="3">
    <location>
        <begin position="2346"/>
        <end position="2378"/>
    </location>
</feature>
<dbReference type="SUPFAM" id="SSF48403">
    <property type="entry name" value="Ankyrin repeat"/>
    <property type="match status" value="2"/>
</dbReference>
<sequence length="2769" mass="316476">MEDVVDRSEKKLHTNTNSSRTEKNFRKRPGTTDKGKKYENMITANIILHMVQRDEVKNFYVSSDDANFGAFDDVVVEMETDEGIQTKAVQLKHSNKPGSLGIHRLASEKGDFSLLRYYKSFQEINKKPHHSILFTNLKFKVSKDTKFQLDGKEFFLEPYKVEIADDCLKISQHISHCYKFRIREDQDDAVVHSELQQFKTFFESFSLYSNQESLETLEKSTASNFVKTFCSNQETFEKYVRIISEWDMLEGSKIKLDKKLMQRTIALCLLSPYVEHFTSGPVSDKGKILREAICSFDITLLENAECDVVKELWDDLDKNVDIKELNRLRSFYRLSPNYISKIEDLDGNVLAQLLWLMEKRPLIVKEHENIGKAIQLCPDGKFILIGEGKRGEWMKGRSVFQNLLDLKSEDNLFGTVMQNFIISLQGKSVLNLMDICGGNEECLKNIIVNDLLGIIGGPRLIDGEKEILSNPYIERYLSLNVIDIKYLKHVNRSTVVILNCADSSNEVEKLPNITLTNIDDYLNEPECRTSDDPIFIISKNQCSESEFEKICSKTPKLKTVNYFKFLKNNILEWVRSKGDVGDLQNYKLTNHSKNENEFWSSEFRKNINLVVGDPGMGKTELTKSLKNKCSSKFWTVLISPQEVNLFFKQSEECKVSNHVNLFEKFVLDTKYQSLRRIDKEFFKLCSDQARVFYVWDALDEISTKYLEDVSDLIVLLSEKGFIQWVTSRKHLKSFLEKKFNTFSLNISQFNDHEQEDYIRKRLDSIVSTKNIEGAVQKIKSSFAFITHVDILGIPLQIFMLTEIVLQNNDKYLKLFGDSWRLTDLYHYFIEEKFNIFYQNKLSLNIQDSYSKRVFNSNKEKILTPYAKLAVNLIFSDCEDIKCQEDIDSACHEYESIGIITGFQNNTPLFLHASFAEYLTATYFLKNFQVIPGDIFFHQKYDNVRFFFDMLLGKNSPVHAAVLYRNFDALKSYDDKISTSTDGGGRSALHLICSWGQRHSRRPNFWKRPGTTNKGKKYENMITTNIILHMVNMDKIKNFYVSSDDANFGAFDDVIIEIETDKGRQTKAVQLKHSNNPGSLGIHRLASEKGDFSILKYFKSFQEIKKKPQQCILFTNLKFKVSENTKFQLSGKDFYLEPYKTEIADDCLKISQDINYCHKFRVVEEENHGDVPSELQEFKTFLESFCLYTNQQSLEILEKSTANNFTKTFCSNHETFEKFVRIISEWDMLEGSKIKLDKKLMQRAIALCLLSPYVEHFTSGPVSDKRKLLREAICSFDITLLENTECDMVKELWDDLDKNIDIKELNRLRSFYRLSPNYICKIEDVDGNVLAQLLWLMEKCPLILKEHENIEKVIQLCPDRKFVLLGEGKWREWMKGRSVFQNLLHLKSEHNLYERVMQTFTISLQGKAALTLMDACGGNEEFLKNIIVNNLLEMIDSPCLIDGEKEVLPNPYIERYLSLNVIDIKYLGHVNRNTVVILNCADSSKEIEKLPNIKLRNIDDYLVEPECRTSDDPIFIISKNKCSESEFEKVCSKTPKIVHYFKFLKNHILEWVRSRGDVGDLQNYKLTNHTKNENEFWSSEFRKNINLVVGDPGMGKTELTKSLKNKCSSKFWTVLISPQEVNLLFKQSEECKVSDHVNLFEKFVLDTKYQSLRRLDKEFFKLCSDQARVFYVWDALDEISTKYLEDVSDLIVLLSEKGFMQCVTSRKHLKSFLEKKFNTFSLNISQFNEDEQEEYIRKRLDSIVSTDNIEGAVRKIKSSFAFIKHVDILGIPLQIFMLTEIVVQNNDKYLKLFGDSWLLTDLYHYFIEEKFNIFYRNKLCLNIQDYYSRRVFKSDKEKILTHYEKLAVDLIFSDCEDIKCQEDIDNTSYEYESIGITTGFQNNTPLFLHASFAEYLTAVYFSKNFQVIPADTFFDEKYDNVRFFFDMLLAKNSPVHIAVLYRNFNALNDFDDKILTSKDGGGRSALHLMCSWGLRHSRRTVVIKKKKRFSRVLRKKVRSVKYILDDDDYEYSQEELETREYLDGVVHLFNKCKITELDGLFQLSPLSYAIPSESLGAELELLQSGMLQTDQLYSYCDRINILYFSSIFGYDKAIKTVVTGKLSTYYDEVNFSCEQFDDTALMIASANGHTAVVECLLEQRAKINRANGFCQTPLHEASSNGHEKIVECLVKNGAKINKVNTNNETPLYAASENGHETIVEFLVTCGADINGANINGWTPLFAAASNGHERTVDCLVKSGAEVNRTTEIGKTPLYAASENGHETIVEFLVTCGADINGANINGWTPLFAAASNGHERTVDCLVKSGAEVNRITEIGETPLYAASENGHERTVDCLVKSGAEVNRITEIGETPLYAAASNGHERTVDCLVKSGAEVNRTTEIGETPLYAAASNGHERTVDCLVKSGAEVNRTTEIGETPLYAASENGHERTVDCLVKIGAEVNRTTEIGETPLYAAASNGHERTVDCLVKSGAEVNRTTEIGETPLYAASENGHETIVKFLVKSGAEINHVNIYNWTPLNVASSKGHENIVQYLVKCGAEITRADHDGWTLLKATFSKGHEKIAEYLAKCETEVNYADEANEALLCVASSNNPERIVEYLIKYKGEINRVDENGETLLYTASSNGCEKIVELLVKSGAEIDRANTSGMTPLYVASSKGNEIIIEYLVKCGTEINQADDDGKTPLYAAASNGHEKIVKLLAKCGGEVNCVDEDGKTPLFTAACNGHEKVVECLVKYGAEVNRGNNNGETPLYIASCRDHEEIVTYLTANGAKK</sequence>
<dbReference type="Proteomes" id="UP001168821">
    <property type="component" value="Unassembled WGS sequence"/>
</dbReference>
<dbReference type="PANTHER" id="PTHR24171:SF10">
    <property type="entry name" value="ANKYRIN REPEAT DOMAIN-CONTAINING PROTEIN 29-LIKE"/>
    <property type="match status" value="1"/>
</dbReference>
<feature type="repeat" description="ANK" evidence="3">
    <location>
        <begin position="2412"/>
        <end position="2444"/>
    </location>
</feature>
<dbReference type="Pfam" id="PF00023">
    <property type="entry name" value="Ank"/>
    <property type="match status" value="4"/>
</dbReference>
<dbReference type="InterPro" id="IPR002110">
    <property type="entry name" value="Ankyrin_rpt"/>
</dbReference>
<gene>
    <name evidence="5" type="ORF">Zmor_018773</name>
</gene>
<comment type="caution">
    <text evidence="5">The sequence shown here is derived from an EMBL/GenBank/DDBJ whole genome shotgun (WGS) entry which is preliminary data.</text>
</comment>
<feature type="repeat" description="ANK" evidence="3">
    <location>
        <begin position="2643"/>
        <end position="2675"/>
    </location>
</feature>
<dbReference type="Gene3D" id="3.40.50.300">
    <property type="entry name" value="P-loop containing nucleotide triphosphate hydrolases"/>
    <property type="match status" value="2"/>
</dbReference>
<feature type="repeat" description="ANK" evidence="3">
    <location>
        <begin position="2742"/>
        <end position="2769"/>
    </location>
</feature>
<dbReference type="PRINTS" id="PR01415">
    <property type="entry name" value="ANKYRIN"/>
</dbReference>
<evidence type="ECO:0000256" key="4">
    <source>
        <dbReference type="SAM" id="MobiDB-lite"/>
    </source>
</evidence>
<dbReference type="PANTHER" id="PTHR24171">
    <property type="entry name" value="ANKYRIN REPEAT DOMAIN-CONTAINING PROTEIN 39-RELATED"/>
    <property type="match status" value="1"/>
</dbReference>
<dbReference type="Pfam" id="PF12796">
    <property type="entry name" value="Ank_2"/>
    <property type="match status" value="6"/>
</dbReference>
<evidence type="ECO:0000313" key="6">
    <source>
        <dbReference type="Proteomes" id="UP001168821"/>
    </source>
</evidence>
<feature type="repeat" description="ANK" evidence="3">
    <location>
        <begin position="2445"/>
        <end position="2477"/>
    </location>
</feature>
<keyword evidence="6" id="KW-1185">Reference proteome</keyword>
<feature type="repeat" description="ANK" evidence="3">
    <location>
        <begin position="2313"/>
        <end position="2345"/>
    </location>
</feature>
<feature type="repeat" description="ANK" evidence="3">
    <location>
        <begin position="2148"/>
        <end position="2180"/>
    </location>
</feature>
<feature type="compositionally biased region" description="Basic and acidic residues" evidence="4">
    <location>
        <begin position="1"/>
        <end position="12"/>
    </location>
</feature>
<evidence type="ECO:0008006" key="7">
    <source>
        <dbReference type="Google" id="ProtNLM"/>
    </source>
</evidence>
<organism evidence="5 6">
    <name type="scientific">Zophobas morio</name>
    <dbReference type="NCBI Taxonomy" id="2755281"/>
    <lineage>
        <taxon>Eukaryota</taxon>
        <taxon>Metazoa</taxon>
        <taxon>Ecdysozoa</taxon>
        <taxon>Arthropoda</taxon>
        <taxon>Hexapoda</taxon>
        <taxon>Insecta</taxon>
        <taxon>Pterygota</taxon>
        <taxon>Neoptera</taxon>
        <taxon>Endopterygota</taxon>
        <taxon>Coleoptera</taxon>
        <taxon>Polyphaga</taxon>
        <taxon>Cucujiformia</taxon>
        <taxon>Tenebrionidae</taxon>
        <taxon>Zophobas</taxon>
    </lineage>
</organism>
<dbReference type="Gene3D" id="1.25.40.20">
    <property type="entry name" value="Ankyrin repeat-containing domain"/>
    <property type="match status" value="5"/>
</dbReference>
<feature type="repeat" description="ANK" evidence="3">
    <location>
        <begin position="2676"/>
        <end position="2708"/>
    </location>
</feature>
<evidence type="ECO:0000256" key="1">
    <source>
        <dbReference type="ARBA" id="ARBA00022737"/>
    </source>
</evidence>
<feature type="repeat" description="ANK" evidence="3">
    <location>
        <begin position="2478"/>
        <end position="2510"/>
    </location>
</feature>
<feature type="region of interest" description="Disordered" evidence="4">
    <location>
        <begin position="1"/>
        <end position="36"/>
    </location>
</feature>
<feature type="repeat" description="ANK" evidence="3">
    <location>
        <begin position="2280"/>
        <end position="2312"/>
    </location>
</feature>
<reference evidence="5" key="1">
    <citation type="journal article" date="2023" name="G3 (Bethesda)">
        <title>Whole genome assemblies of Zophobas morio and Tenebrio molitor.</title>
        <authorList>
            <person name="Kaur S."/>
            <person name="Stinson S.A."/>
            <person name="diCenzo G.C."/>
        </authorList>
    </citation>
    <scope>NUCLEOTIDE SEQUENCE</scope>
    <source>
        <strain evidence="5">QUZm001</strain>
    </source>
</reference>
<keyword evidence="1" id="KW-0677">Repeat</keyword>
<name>A0AA38IF20_9CUCU</name>
<feature type="repeat" description="ANK" evidence="3">
    <location>
        <begin position="2115"/>
        <end position="2147"/>
    </location>
</feature>
<dbReference type="EMBL" id="JALNTZ010000005">
    <property type="protein sequence ID" value="KAJ3652842.1"/>
    <property type="molecule type" value="Genomic_DNA"/>
</dbReference>
<dbReference type="PROSITE" id="PS50297">
    <property type="entry name" value="ANK_REP_REGION"/>
    <property type="match status" value="17"/>
</dbReference>
<feature type="repeat" description="ANK" evidence="3">
    <location>
        <begin position="2247"/>
        <end position="2279"/>
    </location>
</feature>
<feature type="repeat" description="ANK" evidence="3">
    <location>
        <begin position="2709"/>
        <end position="2741"/>
    </location>
</feature>
<accession>A0AA38IF20</accession>
<proteinExistence type="predicted"/>
<feature type="repeat" description="ANK" evidence="3">
    <location>
        <begin position="2379"/>
        <end position="2411"/>
    </location>
</feature>
<feature type="repeat" description="ANK" evidence="3">
    <location>
        <begin position="2214"/>
        <end position="2246"/>
    </location>
</feature>
<dbReference type="SMART" id="SM00248">
    <property type="entry name" value="ANK"/>
    <property type="match status" value="20"/>
</dbReference>
<dbReference type="InterPro" id="IPR036770">
    <property type="entry name" value="Ankyrin_rpt-contain_sf"/>
</dbReference>
<dbReference type="PROSITE" id="PS50088">
    <property type="entry name" value="ANK_REPEAT"/>
    <property type="match status" value="18"/>
</dbReference>
<dbReference type="SUPFAM" id="SSF52540">
    <property type="entry name" value="P-loop containing nucleoside triphosphate hydrolases"/>
    <property type="match status" value="2"/>
</dbReference>
<evidence type="ECO:0000256" key="2">
    <source>
        <dbReference type="ARBA" id="ARBA00023043"/>
    </source>
</evidence>
<evidence type="ECO:0000313" key="5">
    <source>
        <dbReference type="EMBL" id="KAJ3652842.1"/>
    </source>
</evidence>
<protein>
    <recommendedName>
        <fullName evidence="7">NACHT domain-containing protein</fullName>
    </recommendedName>
</protein>
<feature type="repeat" description="ANK" evidence="3">
    <location>
        <begin position="2610"/>
        <end position="2642"/>
    </location>
</feature>
<feature type="repeat" description="ANK" evidence="3">
    <location>
        <begin position="2181"/>
        <end position="2213"/>
    </location>
</feature>
<keyword evidence="2 3" id="KW-0040">ANK repeat</keyword>
<feature type="compositionally biased region" description="Basic and acidic residues" evidence="4">
    <location>
        <begin position="20"/>
        <end position="36"/>
    </location>
</feature>
<dbReference type="InterPro" id="IPR027417">
    <property type="entry name" value="P-loop_NTPase"/>
</dbReference>